<feature type="compositionally biased region" description="Basic and acidic residues" evidence="1">
    <location>
        <begin position="1115"/>
        <end position="1133"/>
    </location>
</feature>
<feature type="region of interest" description="Disordered" evidence="1">
    <location>
        <begin position="24"/>
        <end position="79"/>
    </location>
</feature>
<feature type="compositionally biased region" description="Low complexity" evidence="1">
    <location>
        <begin position="744"/>
        <end position="755"/>
    </location>
</feature>
<feature type="region of interest" description="Disordered" evidence="1">
    <location>
        <begin position="611"/>
        <end position="698"/>
    </location>
</feature>
<feature type="compositionally biased region" description="Polar residues" evidence="1">
    <location>
        <begin position="516"/>
        <end position="525"/>
    </location>
</feature>
<proteinExistence type="predicted"/>
<feature type="compositionally biased region" description="Basic residues" evidence="1">
    <location>
        <begin position="223"/>
        <end position="241"/>
    </location>
</feature>
<feature type="compositionally biased region" description="Low complexity" evidence="1">
    <location>
        <begin position="816"/>
        <end position="842"/>
    </location>
</feature>
<evidence type="ECO:0000256" key="1">
    <source>
        <dbReference type="SAM" id="MobiDB-lite"/>
    </source>
</evidence>
<feature type="compositionally biased region" description="Low complexity" evidence="1">
    <location>
        <begin position="765"/>
        <end position="781"/>
    </location>
</feature>
<protein>
    <recommendedName>
        <fullName evidence="4">DUF4592 domain-containing protein</fullName>
    </recommendedName>
</protein>
<evidence type="ECO:0008006" key="4">
    <source>
        <dbReference type="Google" id="ProtNLM"/>
    </source>
</evidence>
<keyword evidence="3" id="KW-1185">Reference proteome</keyword>
<evidence type="ECO:0000313" key="2">
    <source>
        <dbReference type="EMBL" id="CAG5118211.1"/>
    </source>
</evidence>
<dbReference type="EMBL" id="CAJHNH020000513">
    <property type="protein sequence ID" value="CAG5118211.1"/>
    <property type="molecule type" value="Genomic_DNA"/>
</dbReference>
<evidence type="ECO:0000313" key="3">
    <source>
        <dbReference type="Proteomes" id="UP000678393"/>
    </source>
</evidence>
<dbReference type="OrthoDB" id="6621371at2759"/>
<feature type="compositionally biased region" description="Basic and acidic residues" evidence="1">
    <location>
        <begin position="653"/>
        <end position="674"/>
    </location>
</feature>
<feature type="non-terminal residue" evidence="2">
    <location>
        <position position="1"/>
    </location>
</feature>
<feature type="compositionally biased region" description="Low complexity" evidence="1">
    <location>
        <begin position="281"/>
        <end position="295"/>
    </location>
</feature>
<feature type="region of interest" description="Disordered" evidence="1">
    <location>
        <begin position="115"/>
        <end position="134"/>
    </location>
</feature>
<feature type="region of interest" description="Disordered" evidence="1">
    <location>
        <begin position="152"/>
        <end position="203"/>
    </location>
</feature>
<feature type="compositionally biased region" description="Polar residues" evidence="1">
    <location>
        <begin position="802"/>
        <end position="811"/>
    </location>
</feature>
<feature type="compositionally biased region" description="Polar residues" evidence="1">
    <location>
        <begin position="623"/>
        <end position="639"/>
    </location>
</feature>
<sequence>VRGDGRKRKFKPLSAMKKFFTKKKDKKDSVVAVKAKSTTALPAETDDDEDDDDGGFRAHSKRSVLAGNRSLSEDSVFSTEARGQPIAAFPKAALSEESLPKSAFQSELMSKLNKRRSEYLDDDNDDGLPRSPVPAVTTADVILGEPLKKQLSQFGKTSNNRDSDQSLISVDSSENEEEELFMSKWKSSVPARKSASLPATSSKTMDTLDFNSIQKTELLVSKAAKHKMKVKPARKANRQSLKHRDTSSPTPLPCLNEESPTSSKYEEVKEGRTSAAPPPAVSAAAPPSAVSATPAPTVSATAAASVSAVTSQSPTAAVSAVISQPPTATVSAQSPTVASAPSPTTVVFAIPSPTAVETATTPVSPTVRFPPQTGSISDLPPHNMSQSGSATLPSATVAQLIAAPKVFEKKIEENLSLSDRGDKTILSDTHISFQRLSQSQKGVTDNKFDTDIKSRMSHFQMPGPSSGKLDAFNSTPADILPNKETNLESTSVTVLKEDYKVKHQVRSRTLPAVIGEQTSPKVQRSSSHRIPNKGIDFPEPRNDSTVLSDENVILSSTSVSLSSSLPDSKKSESVKVSTAESKVGISAGEPSWMNMVRRKKSGQETNIEIEKVKTDDAAATTRPGLSTSAPKSIFTSSSYLEKKRGSTEAVSFKGRELSEASAKKADSSDTKRQSLDLTSQNKQAATEPSSSSKESVEVEVTHLGSVKASRGIFDSSSKFVSQRDSVIPTPSAASTAAERIRKFSSSSSAIPGSNSVKGSNTNQEVPAAAAVANDAKPVAPVGGITHARGGSVKASLPKATEVKSSIYTRNGSVKGPSTLSAASSSTSESPASASVKAEAVSAFKPDSFETTPPSASPQPSAQHVPAHVAAPPNPSLPSQTSSVTPLTYLVQPFNAYSSNPSNNYALASRSAYAATKPYSKFTSAPTNTATILPYPASEPALIAVKTASIPNVKLLTSSSNAATSSFALPNVSSSSSSSRKNSMKSTLSLFTQASSLSSSTLSVSHSSTIQAQSSITSSTASKSHSSHVSQFNSTSTSSIRKSSSFKAATTSSEKVVPFQKVVVPEKSAADVRKQATPAKVPAWRTNLLSKEVKIEIIENSPSPAPASSTQTSSENLRKPHDKAKQQETLKKTEGTAAAGLTVETEKTTRRTSKVLDMVKNFQNLQAPS</sequence>
<reference evidence="2" key="1">
    <citation type="submission" date="2021-04" db="EMBL/GenBank/DDBJ databases">
        <authorList>
            <consortium name="Molecular Ecology Group"/>
        </authorList>
    </citation>
    <scope>NUCLEOTIDE SEQUENCE</scope>
</reference>
<dbReference type="Proteomes" id="UP000678393">
    <property type="component" value="Unassembled WGS sequence"/>
</dbReference>
<feature type="region of interest" description="Disordered" evidence="1">
    <location>
        <begin position="357"/>
        <end position="390"/>
    </location>
</feature>
<feature type="region of interest" description="Disordered" evidence="1">
    <location>
        <begin position="223"/>
        <end position="295"/>
    </location>
</feature>
<feature type="region of interest" description="Disordered" evidence="1">
    <location>
        <begin position="1098"/>
        <end position="1151"/>
    </location>
</feature>
<feature type="compositionally biased region" description="Low complexity" evidence="1">
    <location>
        <begin position="857"/>
        <end position="870"/>
    </location>
</feature>
<dbReference type="AlphaFoldDB" id="A0A8S3YS36"/>
<feature type="region of interest" description="Disordered" evidence="1">
    <location>
        <begin position="513"/>
        <end position="544"/>
    </location>
</feature>
<name>A0A8S3YS36_9EUPU</name>
<feature type="compositionally biased region" description="Polar residues" evidence="1">
    <location>
        <begin position="675"/>
        <end position="688"/>
    </location>
</feature>
<organism evidence="2 3">
    <name type="scientific">Candidula unifasciata</name>
    <dbReference type="NCBI Taxonomy" id="100452"/>
    <lineage>
        <taxon>Eukaryota</taxon>
        <taxon>Metazoa</taxon>
        <taxon>Spiralia</taxon>
        <taxon>Lophotrochozoa</taxon>
        <taxon>Mollusca</taxon>
        <taxon>Gastropoda</taxon>
        <taxon>Heterobranchia</taxon>
        <taxon>Euthyneura</taxon>
        <taxon>Panpulmonata</taxon>
        <taxon>Eupulmonata</taxon>
        <taxon>Stylommatophora</taxon>
        <taxon>Helicina</taxon>
        <taxon>Helicoidea</taxon>
        <taxon>Geomitridae</taxon>
        <taxon>Candidula</taxon>
    </lineage>
</organism>
<feature type="compositionally biased region" description="Acidic residues" evidence="1">
    <location>
        <begin position="44"/>
        <end position="53"/>
    </location>
</feature>
<feature type="region of interest" description="Disordered" evidence="1">
    <location>
        <begin position="717"/>
        <end position="880"/>
    </location>
</feature>
<comment type="caution">
    <text evidence="2">The sequence shown here is derived from an EMBL/GenBank/DDBJ whole genome shotgun (WGS) entry which is preliminary data.</text>
</comment>
<gene>
    <name evidence="2" type="ORF">CUNI_LOCUS3769</name>
</gene>
<feature type="compositionally biased region" description="Polar residues" evidence="1">
    <location>
        <begin position="69"/>
        <end position="78"/>
    </location>
</feature>
<accession>A0A8S3YS36</accession>